<feature type="domain" description="C2H2-type" evidence="9">
    <location>
        <begin position="507"/>
        <end position="534"/>
    </location>
</feature>
<feature type="domain" description="C2H2-type" evidence="9">
    <location>
        <begin position="563"/>
        <end position="590"/>
    </location>
</feature>
<dbReference type="FunFam" id="3.30.160.60:FF:002343">
    <property type="entry name" value="Zinc finger protein 33A"/>
    <property type="match status" value="1"/>
</dbReference>
<comment type="subcellular location">
    <subcellularLocation>
        <location evidence="1">Nucleus</location>
    </subcellularLocation>
</comment>
<keyword evidence="5" id="KW-0862">Zinc</keyword>
<dbReference type="PANTHER" id="PTHR16515">
    <property type="entry name" value="PR DOMAIN ZINC FINGER PROTEIN"/>
    <property type="match status" value="1"/>
</dbReference>
<dbReference type="GO" id="GO:0010468">
    <property type="term" value="P:regulation of gene expression"/>
    <property type="evidence" value="ECO:0007669"/>
    <property type="project" value="TreeGrafter"/>
</dbReference>
<feature type="region of interest" description="Disordered" evidence="8">
    <location>
        <begin position="424"/>
        <end position="483"/>
    </location>
</feature>
<dbReference type="InterPro" id="IPR013087">
    <property type="entry name" value="Znf_C2H2_type"/>
</dbReference>
<dbReference type="PROSITE" id="PS50157">
    <property type="entry name" value="ZINC_FINGER_C2H2_2"/>
    <property type="match status" value="3"/>
</dbReference>
<feature type="domain" description="C2H2-type" evidence="9">
    <location>
        <begin position="535"/>
        <end position="562"/>
    </location>
</feature>
<dbReference type="GO" id="GO:0008270">
    <property type="term" value="F:zinc ion binding"/>
    <property type="evidence" value="ECO:0007669"/>
    <property type="project" value="UniProtKB-KW"/>
</dbReference>
<sequence length="597" mass="68704">MPQEIGKTKDISLTMGSTGRAKIYRDTIQSRIEPKHHVKTITPIDWNLQMYTRPSVICKLSTSCNGVGSNMIPRPSSSSTPLHQEFNHGRSSKAFPLNSQEENFSLIPASKKKYEDTIGHLSLRRKRSISEDCLDESHQVQDESTAHKQEDRVSKTVQLHCPWHYRKRTIIQANPGEPHPDDSTAAKQGNKYATAHPTWSYGKRYKRQAILAKPHQREEETTPFEDIARHDILWLQGKKDCPGEIVDDNTTFKEEGYDRNNRGHLLWMHGRRRIKQDCPGEPCKIVYGGTTSKEEDGNYKTQDFPLCKEDLGVTHQKDDLSLVFKEESEDTTGYAQWFNRKKTINKEASLGKPYANKGEDESKYKDGNKKGHLSWLYGNGTIKQIRIVESHHREVERSALKEQDKEATVHFPWLNGKRTIKQARLGESHQSAKSISFREENANERCHQEQLPNDKFTNPSEYEGTNNLHVSRQSRKEDNRSPPRACDFIQQHDVVGWSNMARGITRTTCPVCYKKLSRFNNLKSHMLIHTGDKPYKCAYCSKAFNQIGNRNAHQRIHTGEKPYACDYCGKRFSFSSSKHNHMKIHWSARNSKITENA</sequence>
<evidence type="ECO:0000256" key="4">
    <source>
        <dbReference type="ARBA" id="ARBA00022771"/>
    </source>
</evidence>
<dbReference type="OrthoDB" id="654211at2759"/>
<dbReference type="AlphaFoldDB" id="A0A6P8ITS2"/>
<organism evidence="10 11">
    <name type="scientific">Actinia tenebrosa</name>
    <name type="common">Australian red waratah sea anemone</name>
    <dbReference type="NCBI Taxonomy" id="6105"/>
    <lineage>
        <taxon>Eukaryota</taxon>
        <taxon>Metazoa</taxon>
        <taxon>Cnidaria</taxon>
        <taxon>Anthozoa</taxon>
        <taxon>Hexacorallia</taxon>
        <taxon>Actiniaria</taxon>
        <taxon>Actiniidae</taxon>
        <taxon>Actinia</taxon>
    </lineage>
</organism>
<evidence type="ECO:0000313" key="10">
    <source>
        <dbReference type="Proteomes" id="UP000515163"/>
    </source>
</evidence>
<dbReference type="GO" id="GO:0005634">
    <property type="term" value="C:nucleus"/>
    <property type="evidence" value="ECO:0007669"/>
    <property type="project" value="UniProtKB-SubCell"/>
</dbReference>
<dbReference type="InterPro" id="IPR036236">
    <property type="entry name" value="Znf_C2H2_sf"/>
</dbReference>
<keyword evidence="10" id="KW-1185">Reference proteome</keyword>
<evidence type="ECO:0000259" key="9">
    <source>
        <dbReference type="PROSITE" id="PS50157"/>
    </source>
</evidence>
<dbReference type="PROSITE" id="PS00028">
    <property type="entry name" value="ZINC_FINGER_C2H2_1"/>
    <property type="match status" value="3"/>
</dbReference>
<dbReference type="Proteomes" id="UP000515163">
    <property type="component" value="Unplaced"/>
</dbReference>
<dbReference type="InParanoid" id="A0A6P8ITS2"/>
<evidence type="ECO:0000256" key="5">
    <source>
        <dbReference type="ARBA" id="ARBA00022833"/>
    </source>
</evidence>
<protein>
    <submittedName>
        <fullName evidence="11">Uncharacterized protein LOC116304101</fullName>
    </submittedName>
</protein>
<evidence type="ECO:0000256" key="8">
    <source>
        <dbReference type="SAM" id="MobiDB-lite"/>
    </source>
</evidence>
<name>A0A6P8ITS2_ACTTE</name>
<dbReference type="SMART" id="SM00355">
    <property type="entry name" value="ZnF_C2H2"/>
    <property type="match status" value="3"/>
</dbReference>
<dbReference type="Pfam" id="PF00096">
    <property type="entry name" value="zf-C2H2"/>
    <property type="match status" value="2"/>
</dbReference>
<dbReference type="GeneID" id="116304101"/>
<evidence type="ECO:0000256" key="1">
    <source>
        <dbReference type="ARBA" id="ARBA00004123"/>
    </source>
</evidence>
<keyword evidence="3" id="KW-0677">Repeat</keyword>
<gene>
    <name evidence="11" type="primary">LOC116304101</name>
</gene>
<dbReference type="Gene3D" id="3.30.160.60">
    <property type="entry name" value="Classic Zinc Finger"/>
    <property type="match status" value="3"/>
</dbReference>
<evidence type="ECO:0000256" key="6">
    <source>
        <dbReference type="ARBA" id="ARBA00023242"/>
    </source>
</evidence>
<evidence type="ECO:0000256" key="7">
    <source>
        <dbReference type="PROSITE-ProRule" id="PRU00042"/>
    </source>
</evidence>
<proteinExistence type="predicted"/>
<evidence type="ECO:0000256" key="2">
    <source>
        <dbReference type="ARBA" id="ARBA00022723"/>
    </source>
</evidence>
<keyword evidence="6" id="KW-0539">Nucleus</keyword>
<dbReference type="SUPFAM" id="SSF57667">
    <property type="entry name" value="beta-beta-alpha zinc fingers"/>
    <property type="match status" value="2"/>
</dbReference>
<dbReference type="PANTHER" id="PTHR16515:SF66">
    <property type="entry name" value="C2H2-TYPE DOMAIN-CONTAINING PROTEIN"/>
    <property type="match status" value="1"/>
</dbReference>
<dbReference type="KEGG" id="aten:116304101"/>
<evidence type="ECO:0000256" key="3">
    <source>
        <dbReference type="ARBA" id="ARBA00022737"/>
    </source>
</evidence>
<dbReference type="RefSeq" id="XP_031569620.1">
    <property type="nucleotide sequence ID" value="XM_031713760.1"/>
</dbReference>
<accession>A0A6P8ITS2</accession>
<dbReference type="FunFam" id="3.30.160.60:FF:000557">
    <property type="entry name" value="zinc finger and SCAN domain-containing protein 29"/>
    <property type="match status" value="1"/>
</dbReference>
<keyword evidence="4 7" id="KW-0863">Zinc-finger</keyword>
<reference evidence="11" key="1">
    <citation type="submission" date="2025-08" db="UniProtKB">
        <authorList>
            <consortium name="RefSeq"/>
        </authorList>
    </citation>
    <scope>IDENTIFICATION</scope>
    <source>
        <tissue evidence="11">Tentacle</tissue>
    </source>
</reference>
<dbReference type="InterPro" id="IPR050331">
    <property type="entry name" value="Zinc_finger"/>
</dbReference>
<feature type="compositionally biased region" description="Basic and acidic residues" evidence="8">
    <location>
        <begin position="436"/>
        <end position="448"/>
    </location>
</feature>
<keyword evidence="2" id="KW-0479">Metal-binding</keyword>
<feature type="compositionally biased region" description="Polar residues" evidence="8">
    <location>
        <begin position="455"/>
        <end position="471"/>
    </location>
</feature>
<evidence type="ECO:0000313" key="11">
    <source>
        <dbReference type="RefSeq" id="XP_031569620.1"/>
    </source>
</evidence>